<keyword evidence="2" id="KW-0378">Hydrolase</keyword>
<dbReference type="EMBL" id="ACVN02000129">
    <property type="protein sequence ID" value="ERK58886.1"/>
    <property type="molecule type" value="Genomic_DNA"/>
</dbReference>
<dbReference type="InterPro" id="IPR047655">
    <property type="entry name" value="Transpos_IS630-like"/>
</dbReference>
<accession>U2QQT1</accession>
<dbReference type="AlphaFoldDB" id="U2QQT1"/>
<dbReference type="Pfam" id="PF13358">
    <property type="entry name" value="DDE_3"/>
    <property type="match status" value="1"/>
</dbReference>
<dbReference type="Proteomes" id="UP000017052">
    <property type="component" value="Unassembled WGS sequence"/>
</dbReference>
<protein>
    <submittedName>
        <fullName evidence="2">DDE family endonuclease</fullName>
    </submittedName>
</protein>
<keyword evidence="3" id="KW-1185">Reference proteome</keyword>
<keyword evidence="2" id="KW-0255">Endonuclease</keyword>
<proteinExistence type="predicted"/>
<comment type="caution">
    <text evidence="2">The sequence shown here is derived from an EMBL/GenBank/DDBJ whole genome shotgun (WGS) entry which is preliminary data.</text>
</comment>
<dbReference type="InterPro" id="IPR038717">
    <property type="entry name" value="Tc1-like_DDE_dom"/>
</dbReference>
<dbReference type="GO" id="GO:0003676">
    <property type="term" value="F:nucleic acid binding"/>
    <property type="evidence" value="ECO:0007669"/>
    <property type="project" value="InterPro"/>
</dbReference>
<keyword evidence="2" id="KW-0540">Nuclease</keyword>
<feature type="domain" description="Tc1-like transposase DDE" evidence="1">
    <location>
        <begin position="192"/>
        <end position="327"/>
    </location>
</feature>
<reference evidence="2" key="1">
    <citation type="submission" date="2013-08" db="EMBL/GenBank/DDBJ databases">
        <authorList>
            <person name="Durkin A.S."/>
            <person name="Haft D.R."/>
            <person name="McCorrison J."/>
            <person name="Torralba M."/>
            <person name="Gillis M."/>
            <person name="Haft D.H."/>
            <person name="Methe B."/>
            <person name="Sutton G."/>
            <person name="Nelson K.E."/>
        </authorList>
    </citation>
    <scope>NUCLEOTIDE SEQUENCE [LARGE SCALE GENOMIC DNA]</scope>
    <source>
        <strain evidence="2">F0233</strain>
    </source>
</reference>
<evidence type="ECO:0000313" key="3">
    <source>
        <dbReference type="Proteomes" id="UP000017052"/>
    </source>
</evidence>
<gene>
    <name evidence="2" type="ORF">HMPREF0682_1528</name>
</gene>
<evidence type="ECO:0000259" key="1">
    <source>
        <dbReference type="Pfam" id="PF13358"/>
    </source>
</evidence>
<evidence type="ECO:0000313" key="2">
    <source>
        <dbReference type="EMBL" id="ERK58886.1"/>
    </source>
</evidence>
<dbReference type="Gene3D" id="3.30.420.10">
    <property type="entry name" value="Ribonuclease H-like superfamily/Ribonuclease H"/>
    <property type="match status" value="1"/>
</dbReference>
<dbReference type="GO" id="GO:0004519">
    <property type="term" value="F:endonuclease activity"/>
    <property type="evidence" value="ECO:0007669"/>
    <property type="project" value="UniProtKB-KW"/>
</dbReference>
<name>U2QQT1_9ACTN</name>
<dbReference type="NCBIfam" id="NF033545">
    <property type="entry name" value="transpos_IS630"/>
    <property type="match status" value="1"/>
</dbReference>
<organism evidence="2 3">
    <name type="scientific">Propionibacterium acidifaciens F0233</name>
    <dbReference type="NCBI Taxonomy" id="553198"/>
    <lineage>
        <taxon>Bacteria</taxon>
        <taxon>Bacillati</taxon>
        <taxon>Actinomycetota</taxon>
        <taxon>Actinomycetes</taxon>
        <taxon>Propionibacteriales</taxon>
        <taxon>Propionibacteriaceae</taxon>
        <taxon>Propionibacterium</taxon>
    </lineage>
</organism>
<sequence>MDFLCRFGYNRSMQVWVAPEETAVLIRWKKRSDNHVLVRMKTEAILYASRGVDVGIIAEMVERAERTVQEWLADWQDTRMCSVLTGHAGNQNAAKPTRAQKQELETILARPPSQAGVHAEFWDVPAIRDVVKILFDVEYQADSSYQLLLRFCGLSFKLPDPFDKHRDEPAITRRMAEVKTQVKALLDAGWEVYTADEVRLEHEAETRRMWLPKGQRTKLSVDRKKTSQSFFGALSLTSKKVKLYPIEGNQNTEQTILALDRLQRETDTEKIAVVLDNARFHHAKMLTGLYEPGQLLERITPIHLPPYAPDHNPVEHVRNAAKNNTANIQRETPEETFGAFASYIASRTFDYDFEHLPLRETRNDFVS</sequence>
<dbReference type="InterPro" id="IPR036397">
    <property type="entry name" value="RNaseH_sf"/>
</dbReference>